<keyword evidence="1" id="KW-0175">Coiled coil</keyword>
<dbReference type="GO" id="GO:0003677">
    <property type="term" value="F:DNA binding"/>
    <property type="evidence" value="ECO:0007669"/>
    <property type="project" value="InterPro"/>
</dbReference>
<evidence type="ECO:0000313" key="2">
    <source>
        <dbReference type="EMBL" id="PKQ60136.1"/>
    </source>
</evidence>
<comment type="caution">
    <text evidence="2">The sequence shown here is derived from an EMBL/GenBank/DDBJ whole genome shotgun (WGS) entry which is preliminary data.</text>
</comment>
<proteinExistence type="predicted"/>
<organism evidence="2 3">
    <name type="scientific">Labilibaculum filiforme</name>
    <dbReference type="NCBI Taxonomy" id="1940526"/>
    <lineage>
        <taxon>Bacteria</taxon>
        <taxon>Pseudomonadati</taxon>
        <taxon>Bacteroidota</taxon>
        <taxon>Bacteroidia</taxon>
        <taxon>Marinilabiliales</taxon>
        <taxon>Marinifilaceae</taxon>
        <taxon>Labilibaculum</taxon>
    </lineage>
</organism>
<protein>
    <recommendedName>
        <fullName evidence="4">Transposase</fullName>
    </recommendedName>
</protein>
<evidence type="ECO:0000313" key="3">
    <source>
        <dbReference type="Proteomes" id="UP000233535"/>
    </source>
</evidence>
<accession>A0A2N3HPX2</accession>
<dbReference type="AlphaFoldDB" id="A0A2N3HPX2"/>
<dbReference type="GO" id="GO:0006313">
    <property type="term" value="P:DNA transposition"/>
    <property type="evidence" value="ECO:0007669"/>
    <property type="project" value="InterPro"/>
</dbReference>
<dbReference type="Proteomes" id="UP000233535">
    <property type="component" value="Unassembled WGS sequence"/>
</dbReference>
<dbReference type="EMBL" id="MVDD01000051">
    <property type="protein sequence ID" value="PKQ60136.1"/>
    <property type="molecule type" value="Genomic_DNA"/>
</dbReference>
<dbReference type="InterPro" id="IPR036388">
    <property type="entry name" value="WH-like_DNA-bd_sf"/>
</dbReference>
<dbReference type="SUPFAM" id="SSF46689">
    <property type="entry name" value="Homeodomain-like"/>
    <property type="match status" value="2"/>
</dbReference>
<evidence type="ECO:0000256" key="1">
    <source>
        <dbReference type="SAM" id="Coils"/>
    </source>
</evidence>
<gene>
    <name evidence="2" type="ORF">BZG02_20610</name>
</gene>
<dbReference type="RefSeq" id="WP_101263639.1">
    <property type="nucleotide sequence ID" value="NZ_MVDD01000051.1"/>
</dbReference>
<dbReference type="PANTHER" id="PTHR33795:SF1">
    <property type="entry name" value="INSERTION ELEMENT IS150 PROTEIN INSJ"/>
    <property type="match status" value="1"/>
</dbReference>
<dbReference type="OrthoDB" id="2620057at2"/>
<dbReference type="InterPro" id="IPR002514">
    <property type="entry name" value="Transposase_8"/>
</dbReference>
<evidence type="ECO:0008006" key="4">
    <source>
        <dbReference type="Google" id="ProtNLM"/>
    </source>
</evidence>
<dbReference type="GO" id="GO:0004803">
    <property type="term" value="F:transposase activity"/>
    <property type="evidence" value="ECO:0007669"/>
    <property type="project" value="InterPro"/>
</dbReference>
<dbReference type="InterPro" id="IPR009057">
    <property type="entry name" value="Homeodomain-like_sf"/>
</dbReference>
<dbReference type="Pfam" id="PF01527">
    <property type="entry name" value="HTH_Tnp_1"/>
    <property type="match status" value="2"/>
</dbReference>
<dbReference type="Gene3D" id="1.10.10.10">
    <property type="entry name" value="Winged helix-like DNA-binding domain superfamily/Winged helix DNA-binding domain"/>
    <property type="match status" value="1"/>
</dbReference>
<name>A0A2N3HPX2_9BACT</name>
<dbReference type="PANTHER" id="PTHR33795">
    <property type="entry name" value="INSERTION ELEMENT IS150 PROTEIN INSJ"/>
    <property type="match status" value="1"/>
</dbReference>
<sequence>MEKKKRNKFSIDDRERAVLKVLNEGRSCRSVARDLQTCNKVVGRWVNAYKLHGKKGLSLKNKIRYTGDFKLQIIEEMLKTGLSLDQVSAKHLITPSLISKWRRDFEQFGALALFTENPRGRPPKMKKKSENKPIDAISEYDKLLKENQRLRAENDYLKKLQALIQKKETQKKD</sequence>
<keyword evidence="3" id="KW-1185">Reference proteome</keyword>
<reference evidence="2 3" key="1">
    <citation type="journal article" date="2017" name="Front. Microbiol.">
        <title>Labilibaculum manganireducens gen. nov., sp. nov. and Labilibaculum filiforme sp. nov., Novel Bacteroidetes Isolated from Subsurface Sediments of the Baltic Sea.</title>
        <authorList>
            <person name="Vandieken V."/>
            <person name="Marshall I.P."/>
            <person name="Niemann H."/>
            <person name="Engelen B."/>
            <person name="Cypionka H."/>
        </authorList>
    </citation>
    <scope>NUCLEOTIDE SEQUENCE [LARGE SCALE GENOMIC DNA]</scope>
    <source>
        <strain evidence="2 3">59.16B</strain>
    </source>
</reference>
<dbReference type="InterPro" id="IPR052057">
    <property type="entry name" value="IS150/IS1296_orfA-like"/>
</dbReference>
<feature type="coiled-coil region" evidence="1">
    <location>
        <begin position="140"/>
        <end position="170"/>
    </location>
</feature>